<name>A0A9K3IX82_HELAN</name>
<organism evidence="1 2">
    <name type="scientific">Helianthus annuus</name>
    <name type="common">Common sunflower</name>
    <dbReference type="NCBI Taxonomy" id="4232"/>
    <lineage>
        <taxon>Eukaryota</taxon>
        <taxon>Viridiplantae</taxon>
        <taxon>Streptophyta</taxon>
        <taxon>Embryophyta</taxon>
        <taxon>Tracheophyta</taxon>
        <taxon>Spermatophyta</taxon>
        <taxon>Magnoliopsida</taxon>
        <taxon>eudicotyledons</taxon>
        <taxon>Gunneridae</taxon>
        <taxon>Pentapetalae</taxon>
        <taxon>asterids</taxon>
        <taxon>campanulids</taxon>
        <taxon>Asterales</taxon>
        <taxon>Asteraceae</taxon>
        <taxon>Asteroideae</taxon>
        <taxon>Heliantheae alliance</taxon>
        <taxon>Heliantheae</taxon>
        <taxon>Helianthus</taxon>
    </lineage>
</organism>
<gene>
    <name evidence="1" type="ORF">HanXRQr2_Chr06g0273911</name>
</gene>
<comment type="caution">
    <text evidence="1">The sequence shown here is derived from an EMBL/GenBank/DDBJ whole genome shotgun (WGS) entry which is preliminary data.</text>
</comment>
<dbReference type="AlphaFoldDB" id="A0A9K3IX82"/>
<protein>
    <submittedName>
        <fullName evidence="1">Uncharacterized protein</fullName>
    </submittedName>
</protein>
<evidence type="ECO:0000313" key="2">
    <source>
        <dbReference type="Proteomes" id="UP000215914"/>
    </source>
</evidence>
<dbReference type="Proteomes" id="UP000215914">
    <property type="component" value="Unassembled WGS sequence"/>
</dbReference>
<dbReference type="Gramene" id="mRNA:HanXRQr2_Chr06g0273911">
    <property type="protein sequence ID" value="mRNA:HanXRQr2_Chr06g0273911"/>
    <property type="gene ID" value="HanXRQr2_Chr06g0273911"/>
</dbReference>
<sequence length="57" mass="5848">MLFLAAVSAVMLVVVLGDGGLLLGVATRFAVVAALSCVLLVPAIMKCHSEPFSLCDD</sequence>
<reference evidence="1" key="2">
    <citation type="submission" date="2020-06" db="EMBL/GenBank/DDBJ databases">
        <title>Helianthus annuus Genome sequencing and assembly Release 2.</title>
        <authorList>
            <person name="Gouzy J."/>
            <person name="Langlade N."/>
            <person name="Munos S."/>
        </authorList>
    </citation>
    <scope>NUCLEOTIDE SEQUENCE</scope>
    <source>
        <tissue evidence="1">Leaves</tissue>
    </source>
</reference>
<evidence type="ECO:0000313" key="1">
    <source>
        <dbReference type="EMBL" id="KAF5803650.1"/>
    </source>
</evidence>
<proteinExistence type="predicted"/>
<accession>A0A9K3IX82</accession>
<reference evidence="1" key="1">
    <citation type="journal article" date="2017" name="Nature">
        <title>The sunflower genome provides insights into oil metabolism, flowering and Asterid evolution.</title>
        <authorList>
            <person name="Badouin H."/>
            <person name="Gouzy J."/>
            <person name="Grassa C.J."/>
            <person name="Murat F."/>
            <person name="Staton S.E."/>
            <person name="Cottret L."/>
            <person name="Lelandais-Briere C."/>
            <person name="Owens G.L."/>
            <person name="Carrere S."/>
            <person name="Mayjonade B."/>
            <person name="Legrand L."/>
            <person name="Gill N."/>
            <person name="Kane N.C."/>
            <person name="Bowers J.E."/>
            <person name="Hubner S."/>
            <person name="Bellec A."/>
            <person name="Berard A."/>
            <person name="Berges H."/>
            <person name="Blanchet N."/>
            <person name="Boniface M.C."/>
            <person name="Brunel D."/>
            <person name="Catrice O."/>
            <person name="Chaidir N."/>
            <person name="Claudel C."/>
            <person name="Donnadieu C."/>
            <person name="Faraut T."/>
            <person name="Fievet G."/>
            <person name="Helmstetter N."/>
            <person name="King M."/>
            <person name="Knapp S.J."/>
            <person name="Lai Z."/>
            <person name="Le Paslier M.C."/>
            <person name="Lippi Y."/>
            <person name="Lorenzon L."/>
            <person name="Mandel J.R."/>
            <person name="Marage G."/>
            <person name="Marchand G."/>
            <person name="Marquand E."/>
            <person name="Bret-Mestries E."/>
            <person name="Morien E."/>
            <person name="Nambeesan S."/>
            <person name="Nguyen T."/>
            <person name="Pegot-Espagnet P."/>
            <person name="Pouilly N."/>
            <person name="Raftis F."/>
            <person name="Sallet E."/>
            <person name="Schiex T."/>
            <person name="Thomas J."/>
            <person name="Vandecasteele C."/>
            <person name="Vares D."/>
            <person name="Vear F."/>
            <person name="Vautrin S."/>
            <person name="Crespi M."/>
            <person name="Mangin B."/>
            <person name="Burke J.M."/>
            <person name="Salse J."/>
            <person name="Munos S."/>
            <person name="Vincourt P."/>
            <person name="Rieseberg L.H."/>
            <person name="Langlade N.B."/>
        </authorList>
    </citation>
    <scope>NUCLEOTIDE SEQUENCE</scope>
    <source>
        <tissue evidence="1">Leaves</tissue>
    </source>
</reference>
<dbReference type="EMBL" id="MNCJ02000321">
    <property type="protein sequence ID" value="KAF5803650.1"/>
    <property type="molecule type" value="Genomic_DNA"/>
</dbReference>
<keyword evidence="2" id="KW-1185">Reference proteome</keyword>